<feature type="compositionally biased region" description="Polar residues" evidence="1">
    <location>
        <begin position="335"/>
        <end position="345"/>
    </location>
</feature>
<feature type="region of interest" description="Disordered" evidence="1">
    <location>
        <begin position="335"/>
        <end position="357"/>
    </location>
</feature>
<feature type="compositionally biased region" description="Basic and acidic residues" evidence="1">
    <location>
        <begin position="348"/>
        <end position="357"/>
    </location>
</feature>
<dbReference type="Proteomes" id="UP000006729">
    <property type="component" value="Chromosome 11"/>
</dbReference>
<dbReference type="InterPro" id="IPR025520">
    <property type="entry name" value="DUF4408"/>
</dbReference>
<dbReference type="STRING" id="3694.A0A3N7HDQ3"/>
<gene>
    <name evidence="3" type="ORF">POPTR_011G044000</name>
</gene>
<evidence type="ECO:0000313" key="3">
    <source>
        <dbReference type="EMBL" id="RQO97494.1"/>
    </source>
</evidence>
<evidence type="ECO:0000259" key="2">
    <source>
        <dbReference type="Pfam" id="PF14364"/>
    </source>
</evidence>
<name>A0A3N7HDQ3_POPTR</name>
<dbReference type="PANTHER" id="PTHR33098:SF109">
    <property type="entry name" value="OS07G0563400 PROTEIN"/>
    <property type="match status" value="1"/>
</dbReference>
<dbReference type="EMBL" id="CM009300">
    <property type="protein sequence ID" value="RQO97494.1"/>
    <property type="molecule type" value="Genomic_DNA"/>
</dbReference>
<protein>
    <recommendedName>
        <fullName evidence="2">DUF4408 domain-containing protein</fullName>
    </recommendedName>
</protein>
<accession>A0A3N7HDQ3</accession>
<dbReference type="PANTHER" id="PTHR33098">
    <property type="entry name" value="COTTON FIBER (DUF761)"/>
    <property type="match status" value="1"/>
</dbReference>
<dbReference type="EMBL" id="CM009300">
    <property type="protein sequence ID" value="RQO97493.1"/>
    <property type="molecule type" value="Genomic_DNA"/>
</dbReference>
<dbReference type="InterPro" id="IPR008480">
    <property type="entry name" value="DUF761_pln"/>
</dbReference>
<organism evidence="3 4">
    <name type="scientific">Populus trichocarpa</name>
    <name type="common">Western balsam poplar</name>
    <name type="synonym">Populus balsamifera subsp. trichocarpa</name>
    <dbReference type="NCBI Taxonomy" id="3694"/>
    <lineage>
        <taxon>Eukaryota</taxon>
        <taxon>Viridiplantae</taxon>
        <taxon>Streptophyta</taxon>
        <taxon>Embryophyta</taxon>
        <taxon>Tracheophyta</taxon>
        <taxon>Spermatophyta</taxon>
        <taxon>Magnoliopsida</taxon>
        <taxon>eudicotyledons</taxon>
        <taxon>Gunneridae</taxon>
        <taxon>Pentapetalae</taxon>
        <taxon>rosids</taxon>
        <taxon>fabids</taxon>
        <taxon>Malpighiales</taxon>
        <taxon>Salicaceae</taxon>
        <taxon>Saliceae</taxon>
        <taxon>Populus</taxon>
    </lineage>
</organism>
<reference evidence="3" key="2">
    <citation type="submission" date="2017-07" db="EMBL/GenBank/DDBJ databases">
        <title>WGS assembly of Populus trichocarpa.</title>
        <authorList>
            <person name="Tuskan G."/>
            <person name="Difazio S."/>
            <person name="Jansson S."/>
            <person name="Bohlmann J."/>
            <person name="Grigoriev I."/>
            <person name="Hellsten U."/>
            <person name="Putnam N."/>
            <person name="Ralph S."/>
            <person name="Rombauts S."/>
            <person name="Salamov A."/>
            <person name="Schein J."/>
            <person name="Sterck L."/>
            <person name="Aerts A."/>
            <person name="Bhalerao R."/>
            <person name="Bhalerao R."/>
            <person name="Blaudez D."/>
            <person name="Boerjan W."/>
            <person name="Brun A."/>
            <person name="Brunner A."/>
            <person name="Busov V."/>
            <person name="Campbell M."/>
            <person name="Carlson J."/>
            <person name="Chalot M."/>
            <person name="Chapman J."/>
            <person name="Chen G."/>
            <person name="Cooper D."/>
            <person name="Coutinho P."/>
            <person name="Couturier J."/>
            <person name="Covert S."/>
            <person name="Cronk Q."/>
            <person name="Cunningham R."/>
            <person name="Davis J."/>
            <person name="Degroeve S."/>
            <person name="Dejardin A."/>
            <person name="Depamphilis C."/>
            <person name="Detter J."/>
            <person name="Dirks B."/>
            <person name="Dubchak I."/>
            <person name="Duplessis S."/>
            <person name="Ehlting J."/>
            <person name="Ellis B."/>
            <person name="Gendler K."/>
            <person name="Goodstein D."/>
            <person name="Gribskov M."/>
            <person name="Grimwood J."/>
            <person name="Groover A."/>
            <person name="Gunter L."/>
            <person name="Hamberger B."/>
            <person name="Heinze B."/>
            <person name="Helariutta Y."/>
            <person name="Henrissat B."/>
            <person name="Holligan D."/>
            <person name="Holt R."/>
            <person name="Huang W."/>
            <person name="Islam-Faridi N."/>
            <person name="Jones S."/>
            <person name="Jones-Rhoades M."/>
            <person name="Jorgensen R."/>
            <person name="Joshi C."/>
            <person name="Kangasjarvi J."/>
            <person name="Karlsson J."/>
            <person name="Kelleher C."/>
            <person name="Kirkpatrick R."/>
            <person name="Kirst M."/>
            <person name="Kohler A."/>
            <person name="Kalluri U."/>
            <person name="Larimer F."/>
            <person name="Leebens-Mack J."/>
            <person name="Leple J."/>
            <person name="Locascio P."/>
            <person name="Lou Y."/>
            <person name="Lucas S."/>
            <person name="Martin F."/>
            <person name="Montanini B."/>
            <person name="Napoli C."/>
            <person name="Nelson D."/>
            <person name="Nelson C."/>
            <person name="Nieminen K."/>
            <person name="Nilsson O."/>
            <person name="Pereda V."/>
            <person name="Peter G."/>
            <person name="Philippe R."/>
            <person name="Pilate G."/>
            <person name="Poliakov A."/>
            <person name="Razumovskaya J."/>
            <person name="Richardson P."/>
            <person name="Rinaldi C."/>
            <person name="Ritland K."/>
            <person name="Rouze P."/>
            <person name="Ryaboy D."/>
            <person name="Schmutz J."/>
            <person name="Schrader J."/>
            <person name="Segerman B."/>
            <person name="Shin H."/>
            <person name="Siddiqui A."/>
            <person name="Sterky F."/>
            <person name="Terry A."/>
            <person name="Tsai C."/>
            <person name="Uberbacher E."/>
            <person name="Unneberg P."/>
            <person name="Vahala J."/>
            <person name="Wall K."/>
            <person name="Wessler S."/>
            <person name="Yang G."/>
            <person name="Yin T."/>
            <person name="Douglas C."/>
            <person name="Marra M."/>
            <person name="Sandberg G."/>
            <person name="Van De Peer Y."/>
            <person name="Rokhsar D."/>
        </authorList>
    </citation>
    <scope>NUCLEOTIDE SEQUENCE</scope>
    <source>
        <strain evidence="3">Nisqually-1</strain>
    </source>
</reference>
<evidence type="ECO:0000313" key="4">
    <source>
        <dbReference type="Proteomes" id="UP000006729"/>
    </source>
</evidence>
<keyword evidence="4" id="KW-1185">Reference proteome</keyword>
<feature type="compositionally biased region" description="Basic residues" evidence="1">
    <location>
        <begin position="391"/>
        <end position="402"/>
    </location>
</feature>
<dbReference type="Pfam" id="PF14364">
    <property type="entry name" value="DUF4408"/>
    <property type="match status" value="1"/>
</dbReference>
<feature type="domain" description="DUF4408" evidence="2">
    <location>
        <begin position="84"/>
        <end position="116"/>
    </location>
</feature>
<proteinExistence type="predicted"/>
<sequence>MYPHFILTSPSISPPTRSLPCLTQHPALQILNIQAQVRFSRFKNMGSLSLSLKVILLSTSVLFLSLCLKISVPLVHDFSVNQAPLLWSSILSWLKPPYLYVIINCIIITIAASSRFHHSHSSANSTTTHDQIEKIPMDEYLHDEMKISTVEIQTSHFGGLESRAEIDYQDREEEREEAAHHEQVVIEDKGIVNAVAVLEDSKNETVDDFVLSKSTWVPPFKRIDSSENNLLLPDNLSPVEKPLVSSRFGHRKFVKASPEGGRALRVAKPKRHETLENTWKTITEGRAMPITRHVKKSETFKDTWENHGSQFNTSVVDPHEVKKSTTFKDRTNYQLPLVNSSSPSSGKLRKEPSLSQDELNRRVEAFIKKFNEEMRLQRQESLNQYKEMTSRGRRKKKDGKNL</sequence>
<reference evidence="3 4" key="1">
    <citation type="journal article" date="2006" name="Science">
        <title>The genome of black cottonwood, Populus trichocarpa (Torr. &amp; Gray).</title>
        <authorList>
            <person name="Tuskan G.A."/>
            <person name="Difazio S."/>
            <person name="Jansson S."/>
            <person name="Bohlmann J."/>
            <person name="Grigoriev I."/>
            <person name="Hellsten U."/>
            <person name="Putnam N."/>
            <person name="Ralph S."/>
            <person name="Rombauts S."/>
            <person name="Salamov A."/>
            <person name="Schein J."/>
            <person name="Sterck L."/>
            <person name="Aerts A."/>
            <person name="Bhalerao R.R."/>
            <person name="Bhalerao R.P."/>
            <person name="Blaudez D."/>
            <person name="Boerjan W."/>
            <person name="Brun A."/>
            <person name="Brunner A."/>
            <person name="Busov V."/>
            <person name="Campbell M."/>
            <person name="Carlson J."/>
            <person name="Chalot M."/>
            <person name="Chapman J."/>
            <person name="Chen G.L."/>
            <person name="Cooper D."/>
            <person name="Coutinho P.M."/>
            <person name="Couturier J."/>
            <person name="Covert S."/>
            <person name="Cronk Q."/>
            <person name="Cunningham R."/>
            <person name="Davis J."/>
            <person name="Degroeve S."/>
            <person name="Dejardin A."/>
            <person name="Depamphilis C."/>
            <person name="Detter J."/>
            <person name="Dirks B."/>
            <person name="Dubchak I."/>
            <person name="Duplessis S."/>
            <person name="Ehlting J."/>
            <person name="Ellis B."/>
            <person name="Gendler K."/>
            <person name="Goodstein D."/>
            <person name="Gribskov M."/>
            <person name="Grimwood J."/>
            <person name="Groover A."/>
            <person name="Gunter L."/>
            <person name="Hamberger B."/>
            <person name="Heinze B."/>
            <person name="Helariutta Y."/>
            <person name="Henrissat B."/>
            <person name="Holligan D."/>
            <person name="Holt R."/>
            <person name="Huang W."/>
            <person name="Islam-Faridi N."/>
            <person name="Jones S."/>
            <person name="Jones-Rhoades M."/>
            <person name="Jorgensen R."/>
            <person name="Joshi C."/>
            <person name="Kangasjarvi J."/>
            <person name="Karlsson J."/>
            <person name="Kelleher C."/>
            <person name="Kirkpatrick R."/>
            <person name="Kirst M."/>
            <person name="Kohler A."/>
            <person name="Kalluri U."/>
            <person name="Larimer F."/>
            <person name="Leebens-Mack J."/>
            <person name="Leple J.C."/>
            <person name="Locascio P."/>
            <person name="Lou Y."/>
            <person name="Lucas S."/>
            <person name="Martin F."/>
            <person name="Montanini B."/>
            <person name="Napoli C."/>
            <person name="Nelson D.R."/>
            <person name="Nelson C."/>
            <person name="Nieminen K."/>
            <person name="Nilsson O."/>
            <person name="Pereda V."/>
            <person name="Peter G."/>
            <person name="Philippe R."/>
            <person name="Pilate G."/>
            <person name="Poliakov A."/>
            <person name="Razumovskaya J."/>
            <person name="Richardson P."/>
            <person name="Rinaldi C."/>
            <person name="Ritland K."/>
            <person name="Rouze P."/>
            <person name="Ryaboy D."/>
            <person name="Schmutz J."/>
            <person name="Schrader J."/>
            <person name="Segerman B."/>
            <person name="Shin H."/>
            <person name="Siddiqui A."/>
            <person name="Sterky F."/>
            <person name="Terry A."/>
            <person name="Tsai C.J."/>
            <person name="Uberbacher E."/>
            <person name="Unneberg P."/>
            <person name="Vahala J."/>
            <person name="Wall K."/>
            <person name="Wessler S."/>
            <person name="Yang G."/>
            <person name="Yin T."/>
            <person name="Douglas C."/>
            <person name="Marra M."/>
            <person name="Sandberg G."/>
            <person name="Van de Peer Y."/>
            <person name="Rokhsar D."/>
        </authorList>
    </citation>
    <scope>NUCLEOTIDE SEQUENCE [LARGE SCALE GENOMIC DNA]</scope>
    <source>
        <strain evidence="4">cv. Nisqually</strain>
        <strain evidence="3">Nisqually-1</strain>
    </source>
</reference>
<dbReference type="FunCoup" id="A0A3N7HDQ3">
    <property type="interactions" value="117"/>
</dbReference>
<evidence type="ECO:0000256" key="1">
    <source>
        <dbReference type="SAM" id="MobiDB-lite"/>
    </source>
</evidence>
<dbReference type="InParanoid" id="A0A3N7HDQ3"/>
<dbReference type="AlphaFoldDB" id="A0A3N7HDQ3"/>
<dbReference type="Pfam" id="PF05553">
    <property type="entry name" value="DUF761"/>
    <property type="match status" value="1"/>
</dbReference>
<feature type="region of interest" description="Disordered" evidence="1">
    <location>
        <begin position="381"/>
        <end position="402"/>
    </location>
</feature>